<dbReference type="GO" id="GO:0003677">
    <property type="term" value="F:DNA binding"/>
    <property type="evidence" value="ECO:0007669"/>
    <property type="project" value="InterPro"/>
</dbReference>
<gene>
    <name evidence="9" type="ORF">KC01_LOCUS10659</name>
</gene>
<dbReference type="PANTHER" id="PTHR10985">
    <property type="entry name" value="BASIC HELIX-LOOP-HELIX TRANSCRIPTION FACTOR, HES-RELATED"/>
    <property type="match status" value="1"/>
</dbReference>
<protein>
    <submittedName>
        <fullName evidence="9">Uncharacterized protein</fullName>
    </submittedName>
</protein>
<dbReference type="PROSITE" id="PS50888">
    <property type="entry name" value="BHLH"/>
    <property type="match status" value="1"/>
</dbReference>
<reference evidence="9 10" key="1">
    <citation type="submission" date="2024-04" db="EMBL/GenBank/DDBJ databases">
        <authorList>
            <person name="Waldvogel A.-M."/>
            <person name="Schoenle A."/>
        </authorList>
    </citation>
    <scope>NUCLEOTIDE SEQUENCE [LARGE SCALE GENOMIC DNA]</scope>
</reference>
<name>A0AAV2JUB9_KNICA</name>
<evidence type="ECO:0000256" key="6">
    <source>
        <dbReference type="SAM" id="MobiDB-lite"/>
    </source>
</evidence>
<dbReference type="Gene3D" id="4.10.280.10">
    <property type="entry name" value="Helix-loop-helix DNA-binding domain"/>
    <property type="match status" value="1"/>
</dbReference>
<evidence type="ECO:0000256" key="5">
    <source>
        <dbReference type="ARBA" id="ARBA00023242"/>
    </source>
</evidence>
<evidence type="ECO:0000259" key="7">
    <source>
        <dbReference type="PROSITE" id="PS50888"/>
    </source>
</evidence>
<dbReference type="InterPro" id="IPR011598">
    <property type="entry name" value="bHLH_dom"/>
</dbReference>
<feature type="compositionally biased region" description="Polar residues" evidence="6">
    <location>
        <begin position="1"/>
        <end position="10"/>
    </location>
</feature>
<dbReference type="GO" id="GO:0006355">
    <property type="term" value="P:regulation of DNA-templated transcription"/>
    <property type="evidence" value="ECO:0007669"/>
    <property type="project" value="InterPro"/>
</dbReference>
<proteinExistence type="predicted"/>
<dbReference type="SMART" id="SM00511">
    <property type="entry name" value="ORANGE"/>
    <property type="match status" value="1"/>
</dbReference>
<dbReference type="Pfam" id="PF00010">
    <property type="entry name" value="HLH"/>
    <property type="match status" value="1"/>
</dbReference>
<keyword evidence="5" id="KW-0539">Nucleus</keyword>
<dbReference type="Proteomes" id="UP001497482">
    <property type="component" value="Chromosome 14"/>
</dbReference>
<evidence type="ECO:0000313" key="9">
    <source>
        <dbReference type="EMBL" id="CAL1579652.1"/>
    </source>
</evidence>
<keyword evidence="10" id="KW-1185">Reference proteome</keyword>
<dbReference type="GO" id="GO:0005634">
    <property type="term" value="C:nucleus"/>
    <property type="evidence" value="ECO:0007669"/>
    <property type="project" value="UniProtKB-SubCell"/>
</dbReference>
<dbReference type="AlphaFoldDB" id="A0AAV2JUB9"/>
<dbReference type="InterPro" id="IPR036638">
    <property type="entry name" value="HLH_DNA-bd_sf"/>
</dbReference>
<dbReference type="InterPro" id="IPR003650">
    <property type="entry name" value="Orange_dom"/>
</dbReference>
<dbReference type="SUPFAM" id="SSF47459">
    <property type="entry name" value="HLH, helix-loop-helix DNA-binding domain"/>
    <property type="match status" value="1"/>
</dbReference>
<evidence type="ECO:0000256" key="1">
    <source>
        <dbReference type="ARBA" id="ARBA00004123"/>
    </source>
</evidence>
<keyword evidence="3" id="KW-0805">Transcription regulation</keyword>
<feature type="compositionally biased region" description="Acidic residues" evidence="6">
    <location>
        <begin position="152"/>
        <end position="162"/>
    </location>
</feature>
<evidence type="ECO:0000259" key="8">
    <source>
        <dbReference type="PROSITE" id="PS51054"/>
    </source>
</evidence>
<keyword evidence="4" id="KW-0804">Transcription</keyword>
<feature type="region of interest" description="Disordered" evidence="6">
    <location>
        <begin position="1"/>
        <end position="24"/>
    </location>
</feature>
<feature type="region of interest" description="Disordered" evidence="6">
    <location>
        <begin position="141"/>
        <end position="172"/>
    </location>
</feature>
<keyword evidence="2" id="KW-0678">Repressor</keyword>
<sequence>MAHITHSMNGHCSEKKIRKPHVEKRRRARINDSLQVLRLLTDADVRIENADVLENTVRRVESVLQNRAHEVEVMNQEACERFAAGYIQCMHDVHSFVSSCPEIEPPVVTELLNHLLDSMPLNEEQLRLQVPDSLDEFQCSGLVSPRPSMSSDEPESDLDETESEHAHVSSDGSDVLCLPSFHSKFMWRPW</sequence>
<organism evidence="9 10">
    <name type="scientific">Knipowitschia caucasica</name>
    <name type="common">Caucasian dwarf goby</name>
    <name type="synonym">Pomatoschistus caucasicus</name>
    <dbReference type="NCBI Taxonomy" id="637954"/>
    <lineage>
        <taxon>Eukaryota</taxon>
        <taxon>Metazoa</taxon>
        <taxon>Chordata</taxon>
        <taxon>Craniata</taxon>
        <taxon>Vertebrata</taxon>
        <taxon>Euteleostomi</taxon>
        <taxon>Actinopterygii</taxon>
        <taxon>Neopterygii</taxon>
        <taxon>Teleostei</taxon>
        <taxon>Neoteleostei</taxon>
        <taxon>Acanthomorphata</taxon>
        <taxon>Gobiaria</taxon>
        <taxon>Gobiiformes</taxon>
        <taxon>Gobioidei</taxon>
        <taxon>Gobiidae</taxon>
        <taxon>Gobiinae</taxon>
        <taxon>Knipowitschia</taxon>
    </lineage>
</organism>
<comment type="subcellular location">
    <subcellularLocation>
        <location evidence="1">Nucleus</location>
    </subcellularLocation>
</comment>
<dbReference type="GO" id="GO:0046983">
    <property type="term" value="F:protein dimerization activity"/>
    <property type="evidence" value="ECO:0007669"/>
    <property type="project" value="InterPro"/>
</dbReference>
<feature type="domain" description="BHLH" evidence="7">
    <location>
        <begin position="14"/>
        <end position="63"/>
    </location>
</feature>
<dbReference type="SUPFAM" id="SSF158457">
    <property type="entry name" value="Orange domain-like"/>
    <property type="match status" value="1"/>
</dbReference>
<evidence type="ECO:0000313" key="10">
    <source>
        <dbReference type="Proteomes" id="UP001497482"/>
    </source>
</evidence>
<dbReference type="InterPro" id="IPR050370">
    <property type="entry name" value="HES_HEY"/>
</dbReference>
<evidence type="ECO:0000256" key="2">
    <source>
        <dbReference type="ARBA" id="ARBA00022491"/>
    </source>
</evidence>
<feature type="domain" description="Orange" evidence="8">
    <location>
        <begin position="82"/>
        <end position="115"/>
    </location>
</feature>
<dbReference type="EMBL" id="OZ035836">
    <property type="protein sequence ID" value="CAL1579652.1"/>
    <property type="molecule type" value="Genomic_DNA"/>
</dbReference>
<accession>A0AAV2JUB9</accession>
<dbReference type="Pfam" id="PF07527">
    <property type="entry name" value="Hairy_orange"/>
    <property type="match status" value="1"/>
</dbReference>
<evidence type="ECO:0000256" key="3">
    <source>
        <dbReference type="ARBA" id="ARBA00023015"/>
    </source>
</evidence>
<evidence type="ECO:0000256" key="4">
    <source>
        <dbReference type="ARBA" id="ARBA00023163"/>
    </source>
</evidence>
<dbReference type="PROSITE" id="PS51054">
    <property type="entry name" value="ORANGE"/>
    <property type="match status" value="1"/>
</dbReference>